<dbReference type="Gene3D" id="1.10.510.10">
    <property type="entry name" value="Transferase(Phosphotransferase) domain 1"/>
    <property type="match status" value="1"/>
</dbReference>
<dbReference type="InterPro" id="IPR017384">
    <property type="entry name" value="NADH_Ub_cplx-1_asu_su-1"/>
</dbReference>
<evidence type="ECO:0000256" key="1">
    <source>
        <dbReference type="ARBA" id="ARBA00003195"/>
    </source>
</evidence>
<dbReference type="EMBL" id="JASBNA010000095">
    <property type="protein sequence ID" value="KAK7677122.1"/>
    <property type="molecule type" value="Genomic_DNA"/>
</dbReference>
<dbReference type="InterPro" id="IPR011009">
    <property type="entry name" value="Kinase-like_dom_sf"/>
</dbReference>
<evidence type="ECO:0000256" key="6">
    <source>
        <dbReference type="ARBA" id="ARBA00022660"/>
    </source>
</evidence>
<proteinExistence type="inferred from homology"/>
<dbReference type="InterPro" id="IPR000719">
    <property type="entry name" value="Prot_kinase_dom"/>
</dbReference>
<dbReference type="SUPFAM" id="SSF56112">
    <property type="entry name" value="Protein kinase-like (PK-like)"/>
    <property type="match status" value="1"/>
</dbReference>
<dbReference type="GO" id="GO:0005524">
    <property type="term" value="F:ATP binding"/>
    <property type="evidence" value="ECO:0007669"/>
    <property type="project" value="InterPro"/>
</dbReference>
<comment type="caution">
    <text evidence="14">The sequence shown here is derived from an EMBL/GenBank/DDBJ whole genome shotgun (WGS) entry which is preliminary data.</text>
</comment>
<feature type="domain" description="Protein kinase" evidence="13">
    <location>
        <begin position="1"/>
        <end position="100"/>
    </location>
</feature>
<comment type="function">
    <text evidence="1">Accessory subunit of the mitochondrial membrane respiratory chain NADH dehydrogenase (Complex I), that is believed not to be involved in catalysis. Complex I functions in the transfer of electrons from NADH to the respiratory chain. The immediate electron acceptor for the enzyme is believed to be ubiquinone.</text>
</comment>
<keyword evidence="7" id="KW-0812">Transmembrane</keyword>
<dbReference type="Pfam" id="PF00069">
    <property type="entry name" value="Pkinase"/>
    <property type="match status" value="1"/>
</dbReference>
<reference evidence="14 15" key="1">
    <citation type="submission" date="2022-09" db="EMBL/GenBank/DDBJ databases">
        <authorList>
            <person name="Palmer J.M."/>
        </authorList>
    </citation>
    <scope>NUCLEOTIDE SEQUENCE [LARGE SCALE GENOMIC DNA]</scope>
    <source>
        <strain evidence="14 15">DSM 7382</strain>
    </source>
</reference>
<evidence type="ECO:0000256" key="10">
    <source>
        <dbReference type="ARBA" id="ARBA00022989"/>
    </source>
</evidence>
<gene>
    <name evidence="14" type="ORF">QCA50_019936</name>
</gene>
<evidence type="ECO:0000256" key="11">
    <source>
        <dbReference type="ARBA" id="ARBA00023128"/>
    </source>
</evidence>
<keyword evidence="15" id="KW-1185">Reference proteome</keyword>
<organism evidence="14 15">
    <name type="scientific">Cerrena zonata</name>
    <dbReference type="NCBI Taxonomy" id="2478898"/>
    <lineage>
        <taxon>Eukaryota</taxon>
        <taxon>Fungi</taxon>
        <taxon>Dikarya</taxon>
        <taxon>Basidiomycota</taxon>
        <taxon>Agaricomycotina</taxon>
        <taxon>Agaricomycetes</taxon>
        <taxon>Polyporales</taxon>
        <taxon>Cerrenaceae</taxon>
        <taxon>Cerrena</taxon>
    </lineage>
</organism>
<keyword evidence="8" id="KW-0999">Mitochondrion inner membrane</keyword>
<dbReference type="GO" id="GO:0005743">
    <property type="term" value="C:mitochondrial inner membrane"/>
    <property type="evidence" value="ECO:0007669"/>
    <property type="project" value="UniProtKB-SubCell"/>
</dbReference>
<comment type="subcellular location">
    <subcellularLocation>
        <location evidence="2">Mitochondrion inner membrane</location>
        <topology evidence="2">Single-pass membrane protein</topology>
        <orientation evidence="2">Matrix side</orientation>
    </subcellularLocation>
</comment>
<dbReference type="Proteomes" id="UP001385951">
    <property type="component" value="Unassembled WGS sequence"/>
</dbReference>
<evidence type="ECO:0000256" key="4">
    <source>
        <dbReference type="ARBA" id="ARBA00016392"/>
    </source>
</evidence>
<keyword evidence="11" id="KW-0496">Mitochondrion</keyword>
<dbReference type="PROSITE" id="PS50011">
    <property type="entry name" value="PROTEIN_KINASE_DOM"/>
    <property type="match status" value="1"/>
</dbReference>
<accession>A0AAW0FBC4</accession>
<protein>
    <recommendedName>
        <fullName evidence="4">NADH dehydrogenase [ubiquinone] 1 alpha subcomplex subunit 1</fullName>
    </recommendedName>
</protein>
<evidence type="ECO:0000256" key="8">
    <source>
        <dbReference type="ARBA" id="ARBA00022792"/>
    </source>
</evidence>
<keyword evidence="10" id="KW-1133">Transmembrane helix</keyword>
<evidence type="ECO:0000256" key="9">
    <source>
        <dbReference type="ARBA" id="ARBA00022982"/>
    </source>
</evidence>
<keyword evidence="6" id="KW-0679">Respiratory chain</keyword>
<keyword evidence="12" id="KW-0472">Membrane</keyword>
<dbReference type="GO" id="GO:0004672">
    <property type="term" value="F:protein kinase activity"/>
    <property type="evidence" value="ECO:0007669"/>
    <property type="project" value="InterPro"/>
</dbReference>
<dbReference type="PANTHER" id="PTHR17098">
    <property type="entry name" value="NADH-UBIQUINONE OXIDOREDUCTASE MWFE SUBUNIT"/>
    <property type="match status" value="1"/>
</dbReference>
<evidence type="ECO:0000259" key="13">
    <source>
        <dbReference type="PROSITE" id="PS50011"/>
    </source>
</evidence>
<dbReference type="Pfam" id="PF15879">
    <property type="entry name" value="MWFE"/>
    <property type="match status" value="1"/>
</dbReference>
<dbReference type="PANTHER" id="PTHR17098:SF2">
    <property type="entry name" value="NADH DEHYDROGENASE [UBIQUINONE] 1 ALPHA SUBCOMPLEX SUBUNIT 1"/>
    <property type="match status" value="1"/>
</dbReference>
<evidence type="ECO:0000313" key="15">
    <source>
        <dbReference type="Proteomes" id="UP001385951"/>
    </source>
</evidence>
<evidence type="ECO:0000313" key="14">
    <source>
        <dbReference type="EMBL" id="KAK7677122.1"/>
    </source>
</evidence>
<comment type="similarity">
    <text evidence="3">Belongs to the complex I NDUFA1 subunit family.</text>
</comment>
<evidence type="ECO:0000256" key="3">
    <source>
        <dbReference type="ARBA" id="ARBA00009960"/>
    </source>
</evidence>
<dbReference type="AlphaFoldDB" id="A0AAW0FBC4"/>
<keyword evidence="9" id="KW-0249">Electron transport</keyword>
<evidence type="ECO:0000256" key="5">
    <source>
        <dbReference type="ARBA" id="ARBA00022448"/>
    </source>
</evidence>
<name>A0AAW0FBC4_9APHY</name>
<evidence type="ECO:0000256" key="7">
    <source>
        <dbReference type="ARBA" id="ARBA00022692"/>
    </source>
</evidence>
<evidence type="ECO:0000256" key="12">
    <source>
        <dbReference type="ARBA" id="ARBA00023136"/>
    </source>
</evidence>
<keyword evidence="5" id="KW-0813">Transport</keyword>
<evidence type="ECO:0000256" key="2">
    <source>
        <dbReference type="ARBA" id="ARBA00004298"/>
    </source>
</evidence>
<sequence>MAPERIMGKPYTITCDVWSLGLTLLEVASAKFPFEMDGGNDMFGAIELLSLILEYEPKLEDLPDEGIHWSDSFKNFIQYCLKKNSDERPSPRQMLQHPWCIGQRDVKLAPGVVGVVGVVGPGAVGVREHHIKMPVPFEGLLPYAIMTGFFGLAGHGVGFIRYWDNGWKNDRFDLDRFDEKMMHRDFLLTGTKRGQTSDPIAPEHFKTAEYTTQRYWTPYRDQFFVLRERLYRGYVTGDWDFS</sequence>